<dbReference type="Proteomes" id="UP000193487">
    <property type="component" value="Unassembled WGS sequence"/>
</dbReference>
<name>A0A1X1YMH1_9MYCO</name>
<dbReference type="EMBL" id="LQPE01000002">
    <property type="protein sequence ID" value="ORW12225.1"/>
    <property type="molecule type" value="Genomic_DNA"/>
</dbReference>
<organism evidence="1 2">
    <name type="scientific">Mycobacterium kyorinense</name>
    <dbReference type="NCBI Taxonomy" id="487514"/>
    <lineage>
        <taxon>Bacteria</taxon>
        <taxon>Bacillati</taxon>
        <taxon>Actinomycetota</taxon>
        <taxon>Actinomycetes</taxon>
        <taxon>Mycobacteriales</taxon>
        <taxon>Mycobacteriaceae</taxon>
        <taxon>Mycobacterium</taxon>
    </lineage>
</organism>
<accession>A0A1X1YMH1</accession>
<dbReference type="AlphaFoldDB" id="A0A1X1YMH1"/>
<evidence type="ECO:0000313" key="2">
    <source>
        <dbReference type="Proteomes" id="UP000193487"/>
    </source>
</evidence>
<protein>
    <submittedName>
        <fullName evidence="1">Uncharacterized protein</fullName>
    </submittedName>
</protein>
<gene>
    <name evidence="1" type="ORF">AWC14_01160</name>
</gene>
<reference evidence="1 2" key="1">
    <citation type="submission" date="2016-01" db="EMBL/GenBank/DDBJ databases">
        <title>The new phylogeny of the genus Mycobacterium.</title>
        <authorList>
            <person name="Tarcisio F."/>
            <person name="Conor M."/>
            <person name="Antonella G."/>
            <person name="Elisabetta G."/>
            <person name="Giulia F.S."/>
            <person name="Sara T."/>
            <person name="Anna F."/>
            <person name="Clotilde B."/>
            <person name="Roberto B."/>
            <person name="Veronica D.S."/>
            <person name="Fabio R."/>
            <person name="Monica P."/>
            <person name="Olivier J."/>
            <person name="Enrico T."/>
            <person name="Nicola S."/>
        </authorList>
    </citation>
    <scope>NUCLEOTIDE SEQUENCE [LARGE SCALE GENOMIC DNA]</scope>
    <source>
        <strain evidence="1 2">DSM 45166</strain>
    </source>
</reference>
<proteinExistence type="predicted"/>
<keyword evidence="2" id="KW-1185">Reference proteome</keyword>
<evidence type="ECO:0000313" key="1">
    <source>
        <dbReference type="EMBL" id="ORW12225.1"/>
    </source>
</evidence>
<sequence length="304" mass="32952">MPPPNVMNLGAANAALRAARMGSHAIGGGLSSTPEFAAATALVAALNDPALGVVQQWACAVFKRPGEKARFVIASREGLSWIPSGVYMPGGVIIAHLDDTIDWSIRKLWRGLKPPARVLAQYGEAIGEAPILVVARHYLGLAALFAKHTVVVADDKAAVDQNPLRNPAGRHRLEIASPDYWWPKVQAIPEDEIPANIRYVASTVAESHDRNFGVDVLRTSVIEQIGRPGGEQLWEAVGMNMHAVRGQLMTAQIDPPEPLAEGWNKELVAAEQQLRCWETLWLAQREPSRETLADMVYSALAATS</sequence>
<dbReference type="RefSeq" id="WP_052425497.1">
    <property type="nucleotide sequence ID" value="NZ_BBKA01000019.1"/>
</dbReference>
<comment type="caution">
    <text evidence="1">The sequence shown here is derived from an EMBL/GenBank/DDBJ whole genome shotgun (WGS) entry which is preliminary data.</text>
</comment>